<protein>
    <submittedName>
        <fullName evidence="1">Uncharacterized protein</fullName>
    </submittedName>
</protein>
<dbReference type="EMBL" id="JACASE010000001">
    <property type="protein sequence ID" value="KAF6505891.1"/>
    <property type="molecule type" value="Genomic_DNA"/>
</dbReference>
<name>A0A7J8KAT1_ROUAE</name>
<gene>
    <name evidence="1" type="ORF">HJG63_007781</name>
</gene>
<comment type="caution">
    <text evidence="1">The sequence shown here is derived from an EMBL/GenBank/DDBJ whole genome shotgun (WGS) entry which is preliminary data.</text>
</comment>
<dbReference type="AlphaFoldDB" id="A0A7J8KAT1"/>
<evidence type="ECO:0000313" key="2">
    <source>
        <dbReference type="Proteomes" id="UP000593571"/>
    </source>
</evidence>
<reference evidence="1 2" key="1">
    <citation type="journal article" date="2020" name="Nature">
        <title>Six reference-quality genomes reveal evolution of bat adaptations.</title>
        <authorList>
            <person name="Jebb D."/>
            <person name="Huang Z."/>
            <person name="Pippel M."/>
            <person name="Hughes G.M."/>
            <person name="Lavrichenko K."/>
            <person name="Devanna P."/>
            <person name="Winkler S."/>
            <person name="Jermiin L.S."/>
            <person name="Skirmuntt E.C."/>
            <person name="Katzourakis A."/>
            <person name="Burkitt-Gray L."/>
            <person name="Ray D.A."/>
            <person name="Sullivan K.A.M."/>
            <person name="Roscito J.G."/>
            <person name="Kirilenko B.M."/>
            <person name="Davalos L.M."/>
            <person name="Corthals A.P."/>
            <person name="Power M.L."/>
            <person name="Jones G."/>
            <person name="Ransome R.D."/>
            <person name="Dechmann D.K.N."/>
            <person name="Locatelli A.G."/>
            <person name="Puechmaille S.J."/>
            <person name="Fedrigo O."/>
            <person name="Jarvis E.D."/>
            <person name="Hiller M."/>
            <person name="Vernes S.C."/>
            <person name="Myers E.W."/>
            <person name="Teeling E.C."/>
        </authorList>
    </citation>
    <scope>NUCLEOTIDE SEQUENCE [LARGE SCALE GENOMIC DNA]</scope>
    <source>
        <strain evidence="1">MRouAeg1</strain>
        <tissue evidence="1">Muscle</tissue>
    </source>
</reference>
<dbReference type="Proteomes" id="UP000593571">
    <property type="component" value="Unassembled WGS sequence"/>
</dbReference>
<evidence type="ECO:0000313" key="1">
    <source>
        <dbReference type="EMBL" id="KAF6505891.1"/>
    </source>
</evidence>
<organism evidence="1 2">
    <name type="scientific">Rousettus aegyptiacus</name>
    <name type="common">Egyptian fruit bat</name>
    <name type="synonym">Pteropus aegyptiacus</name>
    <dbReference type="NCBI Taxonomy" id="9407"/>
    <lineage>
        <taxon>Eukaryota</taxon>
        <taxon>Metazoa</taxon>
        <taxon>Chordata</taxon>
        <taxon>Craniata</taxon>
        <taxon>Vertebrata</taxon>
        <taxon>Euteleostomi</taxon>
        <taxon>Mammalia</taxon>
        <taxon>Eutheria</taxon>
        <taxon>Laurasiatheria</taxon>
        <taxon>Chiroptera</taxon>
        <taxon>Yinpterochiroptera</taxon>
        <taxon>Pteropodoidea</taxon>
        <taxon>Pteropodidae</taxon>
        <taxon>Rousettinae</taxon>
        <taxon>Rousettus</taxon>
    </lineage>
</organism>
<proteinExistence type="predicted"/>
<keyword evidence="2" id="KW-1185">Reference proteome</keyword>
<sequence length="137" mass="14714">MHHFFSALQNPRISDAEAEAQRGEVTCPRSHSWSVALKSSVGKPKVRIAPTRHPKLRDAFMAHPWPGSSSADSGSSGSSHSVPLGWVGLWWDLRTMGSGLPLNTTGPWGSCITSWGPGHPIWVQGLIIPSLCSHCGP</sequence>
<accession>A0A7J8KAT1</accession>